<dbReference type="Proteomes" id="UP000033860">
    <property type="component" value="Unassembled WGS sequence"/>
</dbReference>
<protein>
    <submittedName>
        <fullName evidence="1">Uncharacterized protein</fullName>
    </submittedName>
</protein>
<organism evidence="1 2">
    <name type="scientific">Candidatus Beckwithbacteria bacterium GW2011_GWB1_47_15</name>
    <dbReference type="NCBI Taxonomy" id="1618371"/>
    <lineage>
        <taxon>Bacteria</taxon>
        <taxon>Candidatus Beckwithiibacteriota</taxon>
    </lineage>
</organism>
<gene>
    <name evidence="1" type="ORF">UX85_C0001G0072</name>
</gene>
<evidence type="ECO:0000313" key="1">
    <source>
        <dbReference type="EMBL" id="KKU61858.1"/>
    </source>
</evidence>
<dbReference type="AlphaFoldDB" id="A0A0G1U6H5"/>
<dbReference type="EMBL" id="LCNT01000001">
    <property type="protein sequence ID" value="KKU61858.1"/>
    <property type="molecule type" value="Genomic_DNA"/>
</dbReference>
<comment type="caution">
    <text evidence="1">The sequence shown here is derived from an EMBL/GenBank/DDBJ whole genome shotgun (WGS) entry which is preliminary data.</text>
</comment>
<accession>A0A0G1U6H5</accession>
<sequence>MSKYIMNKGLGQLRESLSSHLRGVIGSWLGVFEVFEELFLAAGEFGGDGDYKADVLVPAAGAAKVGYAFAAQAKQGAGLGAGADFELKVAVGGGDFDGVAQSGLGEGNGLVNEQIGAISFENVVGLDFDGDVKIFKADPGAVVGAGRDLDRILSPLVDNLSLGAFDRFHKVDGDAVAGQPGSSERRSAAEKGLKNLKGVGEAAKVEAKTAAGGLVAGSGVSISKRPLAVGAGASAKTAKAGRGVESGVAELVVGLFLFRVG</sequence>
<reference evidence="1 2" key="1">
    <citation type="journal article" date="2015" name="Nature">
        <title>rRNA introns, odd ribosomes, and small enigmatic genomes across a large radiation of phyla.</title>
        <authorList>
            <person name="Brown C.T."/>
            <person name="Hug L.A."/>
            <person name="Thomas B.C."/>
            <person name="Sharon I."/>
            <person name="Castelle C.J."/>
            <person name="Singh A."/>
            <person name="Wilkins M.J."/>
            <person name="Williams K.H."/>
            <person name="Banfield J.F."/>
        </authorList>
    </citation>
    <scope>NUCLEOTIDE SEQUENCE [LARGE SCALE GENOMIC DNA]</scope>
</reference>
<evidence type="ECO:0000313" key="2">
    <source>
        <dbReference type="Proteomes" id="UP000033860"/>
    </source>
</evidence>
<name>A0A0G1U6H5_9BACT</name>
<proteinExistence type="predicted"/>